<dbReference type="EMBL" id="JAAIKR010000007">
    <property type="protein sequence ID" value="MBR9728135.1"/>
    <property type="molecule type" value="Genomic_DNA"/>
</dbReference>
<evidence type="ECO:0000256" key="2">
    <source>
        <dbReference type="HAMAP-Rule" id="MF_00048"/>
    </source>
</evidence>
<dbReference type="CDD" id="cd20736">
    <property type="entry name" value="PoNe_Nuclease"/>
    <property type="match status" value="1"/>
</dbReference>
<dbReference type="RefSeq" id="WP_153664582.1">
    <property type="nucleotide sequence ID" value="NZ_JAAIKR010000007.1"/>
</dbReference>
<gene>
    <name evidence="3" type="ORF">G3R48_09080</name>
</gene>
<dbReference type="NCBIfam" id="NF009150">
    <property type="entry name" value="PRK12497.1-3"/>
    <property type="match status" value="1"/>
</dbReference>
<dbReference type="Proteomes" id="UP000811844">
    <property type="component" value="Unassembled WGS sequence"/>
</dbReference>
<dbReference type="HAMAP" id="MF_00048">
    <property type="entry name" value="UPF0102"/>
    <property type="match status" value="1"/>
</dbReference>
<protein>
    <recommendedName>
        <fullName evidence="2">UPF0102 protein G3R48_09080</fullName>
    </recommendedName>
</protein>
<keyword evidence="4" id="KW-1185">Reference proteome</keyword>
<dbReference type="InterPro" id="IPR011856">
    <property type="entry name" value="tRNA_endonuc-like_dom_sf"/>
</dbReference>
<accession>A0ABS5I4A2</accession>
<sequence>MNKGQAAEQQARHYLEKQGMIFVAANVRYPFGEIDLIMQQQSTLVFVEVKYRSSTQFGGALAALSKAQITRIRRAADHYLQRNSITPACRFDVIAITPQQINWLQGCF</sequence>
<evidence type="ECO:0000313" key="4">
    <source>
        <dbReference type="Proteomes" id="UP000811844"/>
    </source>
</evidence>
<dbReference type="InterPro" id="IPR003509">
    <property type="entry name" value="UPF0102_YraN-like"/>
</dbReference>
<name>A0ABS5I4A2_9GAMM</name>
<dbReference type="PANTHER" id="PTHR34039">
    <property type="entry name" value="UPF0102 PROTEIN YRAN"/>
    <property type="match status" value="1"/>
</dbReference>
<dbReference type="NCBIfam" id="TIGR00252">
    <property type="entry name" value="YraN family protein"/>
    <property type="match status" value="1"/>
</dbReference>
<dbReference type="SUPFAM" id="SSF52980">
    <property type="entry name" value="Restriction endonuclease-like"/>
    <property type="match status" value="1"/>
</dbReference>
<dbReference type="PANTHER" id="PTHR34039:SF1">
    <property type="entry name" value="UPF0102 PROTEIN YRAN"/>
    <property type="match status" value="1"/>
</dbReference>
<evidence type="ECO:0000313" key="3">
    <source>
        <dbReference type="EMBL" id="MBR9728135.1"/>
    </source>
</evidence>
<dbReference type="InterPro" id="IPR011335">
    <property type="entry name" value="Restrct_endonuc-II-like"/>
</dbReference>
<reference evidence="3 4" key="1">
    <citation type="submission" date="2020-02" db="EMBL/GenBank/DDBJ databases">
        <title>Shewanella WXL01 sp. nov., a marine bacterium isolated from green algae in Luhuitou Fringing Reef (Northern South China Sea).</title>
        <authorList>
            <person name="Wang X."/>
        </authorList>
    </citation>
    <scope>NUCLEOTIDE SEQUENCE [LARGE SCALE GENOMIC DNA]</scope>
    <source>
        <strain evidence="3 4">MCCC 1A01895</strain>
    </source>
</reference>
<dbReference type="Gene3D" id="3.40.1350.10">
    <property type="match status" value="1"/>
</dbReference>
<comment type="similarity">
    <text evidence="1 2">Belongs to the UPF0102 family.</text>
</comment>
<organism evidence="3 4">
    <name type="scientific">Shewanella intestini</name>
    <dbReference type="NCBI Taxonomy" id="2017544"/>
    <lineage>
        <taxon>Bacteria</taxon>
        <taxon>Pseudomonadati</taxon>
        <taxon>Pseudomonadota</taxon>
        <taxon>Gammaproteobacteria</taxon>
        <taxon>Alteromonadales</taxon>
        <taxon>Shewanellaceae</taxon>
        <taxon>Shewanella</taxon>
    </lineage>
</organism>
<evidence type="ECO:0000256" key="1">
    <source>
        <dbReference type="ARBA" id="ARBA00006738"/>
    </source>
</evidence>
<proteinExistence type="inferred from homology"/>
<comment type="caution">
    <text evidence="3">The sequence shown here is derived from an EMBL/GenBank/DDBJ whole genome shotgun (WGS) entry which is preliminary data.</text>
</comment>
<dbReference type="Pfam" id="PF02021">
    <property type="entry name" value="UPF0102"/>
    <property type="match status" value="1"/>
</dbReference>